<dbReference type="STRING" id="1796613.A4V03_09775"/>
<dbReference type="Proteomes" id="UP000092631">
    <property type="component" value="Chromosome"/>
</dbReference>
<dbReference type="EC" id="1.17.4.1" evidence="2"/>
<dbReference type="GO" id="GO:0000166">
    <property type="term" value="F:nucleotide binding"/>
    <property type="evidence" value="ECO:0007669"/>
    <property type="project" value="UniProtKB-KW"/>
</dbReference>
<evidence type="ECO:0000256" key="4">
    <source>
        <dbReference type="ARBA" id="ARBA00022741"/>
    </source>
</evidence>
<dbReference type="GeneID" id="82187426"/>
<gene>
    <name evidence="7" type="ORF">A4V03_09775</name>
    <name evidence="8" type="ORF">E5353_08485</name>
</gene>
<name>A0A1C7GZK1_9BACE</name>
<dbReference type="EMBL" id="SRYX01000025">
    <property type="protein sequence ID" value="TGY36665.1"/>
    <property type="molecule type" value="Genomic_DNA"/>
</dbReference>
<evidence type="ECO:0000256" key="3">
    <source>
        <dbReference type="ARBA" id="ARBA00022634"/>
    </source>
</evidence>
<evidence type="ECO:0000256" key="2">
    <source>
        <dbReference type="ARBA" id="ARBA00012274"/>
    </source>
</evidence>
<comment type="catalytic activity">
    <reaction evidence="5">
        <text>a 2'-deoxyribonucleoside 5'-diphosphate + [thioredoxin]-disulfide + H2O = a ribonucleoside 5'-diphosphate + [thioredoxin]-dithiol</text>
        <dbReference type="Rhea" id="RHEA:23252"/>
        <dbReference type="Rhea" id="RHEA-COMP:10698"/>
        <dbReference type="Rhea" id="RHEA-COMP:10700"/>
        <dbReference type="ChEBI" id="CHEBI:15377"/>
        <dbReference type="ChEBI" id="CHEBI:29950"/>
        <dbReference type="ChEBI" id="CHEBI:50058"/>
        <dbReference type="ChEBI" id="CHEBI:57930"/>
        <dbReference type="ChEBI" id="CHEBI:73316"/>
        <dbReference type="EC" id="1.17.4.1"/>
    </reaction>
</comment>
<evidence type="ECO:0000313" key="9">
    <source>
        <dbReference type="Proteomes" id="UP000092631"/>
    </source>
</evidence>
<dbReference type="GO" id="GO:0071897">
    <property type="term" value="P:DNA biosynthetic process"/>
    <property type="evidence" value="ECO:0007669"/>
    <property type="project" value="UniProtKB-KW"/>
</dbReference>
<evidence type="ECO:0000256" key="1">
    <source>
        <dbReference type="ARBA" id="ARBA00007405"/>
    </source>
</evidence>
<evidence type="ECO:0000313" key="10">
    <source>
        <dbReference type="Proteomes" id="UP000309566"/>
    </source>
</evidence>
<feature type="domain" description="TSCPD" evidence="6">
    <location>
        <begin position="5"/>
        <end position="78"/>
    </location>
</feature>
<dbReference type="GO" id="GO:0004748">
    <property type="term" value="F:ribonucleoside-diphosphate reductase activity, thioredoxin disulfide as acceptor"/>
    <property type="evidence" value="ECO:0007669"/>
    <property type="project" value="UniProtKB-EC"/>
</dbReference>
<protein>
    <recommendedName>
        <fullName evidence="2">ribonucleoside-diphosphate reductase</fullName>
        <ecNumber evidence="2">1.17.4.1</ecNumber>
    </recommendedName>
</protein>
<dbReference type="InterPro" id="IPR023806">
    <property type="entry name" value="CHP03905"/>
</dbReference>
<keyword evidence="3" id="KW-0237">DNA synthesis</keyword>
<evidence type="ECO:0000259" key="6">
    <source>
        <dbReference type="Pfam" id="PF12637"/>
    </source>
</evidence>
<organism evidence="7 9">
    <name type="scientific">Bacteroides caecimuris</name>
    <dbReference type="NCBI Taxonomy" id="1796613"/>
    <lineage>
        <taxon>Bacteria</taxon>
        <taxon>Pseudomonadati</taxon>
        <taxon>Bacteroidota</taxon>
        <taxon>Bacteroidia</taxon>
        <taxon>Bacteroidales</taxon>
        <taxon>Bacteroidaceae</taxon>
        <taxon>Bacteroides</taxon>
    </lineage>
</organism>
<sequence>MEYVYKTQGTCSTSIELNVEDGVVKEVVFWGGCNGNLQGISRLVKGMKVADVITKLEGVRCGGRPTSCPDQLCRALHEMGY</sequence>
<comment type="similarity">
    <text evidence="1">Belongs to the ribonucleoside diphosphate reductase class-2 family.</text>
</comment>
<dbReference type="OrthoDB" id="9801525at2"/>
<dbReference type="KEGG" id="bcae:A4V03_09775"/>
<dbReference type="InterPro" id="IPR024434">
    <property type="entry name" value="TSCPD_dom"/>
</dbReference>
<dbReference type="Proteomes" id="UP000309566">
    <property type="component" value="Unassembled WGS sequence"/>
</dbReference>
<dbReference type="AlphaFoldDB" id="A0A1C7GZK1"/>
<proteinExistence type="inferred from homology"/>
<dbReference type="RefSeq" id="WP_065538783.1">
    <property type="nucleotide sequence ID" value="NZ_CAJTCC010000007.1"/>
</dbReference>
<keyword evidence="4" id="KW-0547">Nucleotide-binding</keyword>
<accession>A0A1C7GZK1</accession>
<reference evidence="7" key="2">
    <citation type="submission" date="2017-04" db="EMBL/GenBank/DDBJ databases">
        <title>Complete Genome Sequences of Twelve Strains of a Stable Defined Moderately Diverse Mouse Microbiota 2 (sDMDMm2).</title>
        <authorList>
            <person name="Uchimura Y."/>
            <person name="Wyss M."/>
            <person name="Brugiroux S."/>
            <person name="Limenitakis J.P."/>
            <person name="Stecher B."/>
            <person name="McCoy K.D."/>
            <person name="Macpherson A.J."/>
        </authorList>
    </citation>
    <scope>NUCLEOTIDE SEQUENCE</scope>
    <source>
        <strain evidence="7">I48</strain>
    </source>
</reference>
<evidence type="ECO:0000313" key="7">
    <source>
        <dbReference type="EMBL" id="ANU57823.1"/>
    </source>
</evidence>
<reference evidence="9" key="1">
    <citation type="submission" date="2016-04" db="EMBL/GenBank/DDBJ databases">
        <title>Complete Genome Sequences of Twelve Strains of a Stable Defined Moderately Diverse Mouse Microbiota 2 (sDMDMm2).</title>
        <authorList>
            <person name="Uchimura Y."/>
            <person name="Wyss M."/>
            <person name="Brugiroux S."/>
            <person name="Limenitakis J.P."/>
            <person name="Stecher B."/>
            <person name="McCoy K.D."/>
            <person name="Macpherson A.J."/>
        </authorList>
    </citation>
    <scope>NUCLEOTIDE SEQUENCE [LARGE SCALE GENOMIC DNA]</scope>
    <source>
        <strain evidence="9">I48</strain>
    </source>
</reference>
<accession>A0A4S2D646</accession>
<evidence type="ECO:0000256" key="5">
    <source>
        <dbReference type="ARBA" id="ARBA00047754"/>
    </source>
</evidence>
<dbReference type="EMBL" id="CP015401">
    <property type="protein sequence ID" value="ANU57823.1"/>
    <property type="molecule type" value="Genomic_DNA"/>
</dbReference>
<keyword evidence="9" id="KW-1185">Reference proteome</keyword>
<evidence type="ECO:0000313" key="8">
    <source>
        <dbReference type="EMBL" id="TGY36665.1"/>
    </source>
</evidence>
<dbReference type="NCBIfam" id="TIGR03905">
    <property type="entry name" value="TIGR03905_4_Cys"/>
    <property type="match status" value="1"/>
</dbReference>
<dbReference type="Pfam" id="PF12637">
    <property type="entry name" value="TSCPD"/>
    <property type="match status" value="1"/>
</dbReference>
<reference evidence="8 10" key="3">
    <citation type="submission" date="2019-04" db="EMBL/GenBank/DDBJ databases">
        <title>Microbes associate with the intestines of laboratory mice.</title>
        <authorList>
            <person name="Navarre W."/>
            <person name="Wong E."/>
            <person name="Huang K."/>
            <person name="Tropini C."/>
            <person name="Ng K."/>
            <person name="Yu B."/>
        </authorList>
    </citation>
    <scope>NUCLEOTIDE SEQUENCE [LARGE SCALE GENOMIC DNA]</scope>
    <source>
        <strain evidence="8 10">NM63_1-25</strain>
    </source>
</reference>